<dbReference type="Proteomes" id="UP000045051">
    <property type="component" value="Unassembled WGS sequence"/>
</dbReference>
<accession>A0A0B7IA31</accession>
<gene>
    <name evidence="1" type="ORF">CCAND38_610007</name>
</gene>
<protein>
    <submittedName>
        <fullName evidence="1">Uncharacterized protein</fullName>
    </submittedName>
</protein>
<organism evidence="1 2">
    <name type="scientific">Capnocytophaga canis</name>
    <dbReference type="NCBI Taxonomy" id="1848903"/>
    <lineage>
        <taxon>Bacteria</taxon>
        <taxon>Pseudomonadati</taxon>
        <taxon>Bacteroidota</taxon>
        <taxon>Flavobacteriia</taxon>
        <taxon>Flavobacteriales</taxon>
        <taxon>Flavobacteriaceae</taxon>
        <taxon>Capnocytophaga</taxon>
    </lineage>
</organism>
<keyword evidence="2" id="KW-1185">Reference proteome</keyword>
<dbReference type="EMBL" id="CDOI01000175">
    <property type="protein sequence ID" value="CEN48595.1"/>
    <property type="molecule type" value="Genomic_DNA"/>
</dbReference>
<proteinExistence type="predicted"/>
<dbReference type="RefSeq" id="WP_262481947.1">
    <property type="nucleotide sequence ID" value="NZ_CDOH01000151.1"/>
</dbReference>
<sequence length="44" mass="5057">MKPNEVAWCSQLWTFVGKKKNKKGDLRMFSSNKGSDCVGFRYIA</sequence>
<reference evidence="1 2" key="1">
    <citation type="submission" date="2015-01" db="EMBL/GenBank/DDBJ databases">
        <authorList>
            <person name="MANFREDI Pablo"/>
        </authorList>
    </citation>
    <scope>NUCLEOTIDE SEQUENCE [LARGE SCALE GENOMIC DNA]</scope>
    <source>
        <strain evidence="1 2">CcD38</strain>
    </source>
</reference>
<dbReference type="AlphaFoldDB" id="A0A0B7IA31"/>
<evidence type="ECO:0000313" key="2">
    <source>
        <dbReference type="Proteomes" id="UP000045051"/>
    </source>
</evidence>
<name>A0A0B7IA31_9FLAO</name>
<evidence type="ECO:0000313" key="1">
    <source>
        <dbReference type="EMBL" id="CEN48595.1"/>
    </source>
</evidence>